<keyword evidence="3" id="KW-1185">Reference proteome</keyword>
<keyword evidence="1" id="KW-0175">Coiled coil</keyword>
<organism evidence="2 3">
    <name type="scientific">Vigna unguiculata</name>
    <name type="common">Cowpea</name>
    <dbReference type="NCBI Taxonomy" id="3917"/>
    <lineage>
        <taxon>Eukaryota</taxon>
        <taxon>Viridiplantae</taxon>
        <taxon>Streptophyta</taxon>
        <taxon>Embryophyta</taxon>
        <taxon>Tracheophyta</taxon>
        <taxon>Spermatophyta</taxon>
        <taxon>Magnoliopsida</taxon>
        <taxon>eudicotyledons</taxon>
        <taxon>Gunneridae</taxon>
        <taxon>Pentapetalae</taxon>
        <taxon>rosids</taxon>
        <taxon>fabids</taxon>
        <taxon>Fabales</taxon>
        <taxon>Fabaceae</taxon>
        <taxon>Papilionoideae</taxon>
        <taxon>50 kb inversion clade</taxon>
        <taxon>NPAAA clade</taxon>
        <taxon>indigoferoid/millettioid clade</taxon>
        <taxon>Phaseoleae</taxon>
        <taxon>Vigna</taxon>
    </lineage>
</organism>
<dbReference type="EMBL" id="CP039354">
    <property type="protein sequence ID" value="QCE09975.1"/>
    <property type="molecule type" value="Genomic_DNA"/>
</dbReference>
<name>A0A4D6NCW1_VIGUN</name>
<protein>
    <submittedName>
        <fullName evidence="2">Uncharacterized protein</fullName>
    </submittedName>
</protein>
<evidence type="ECO:0000313" key="2">
    <source>
        <dbReference type="EMBL" id="QCE09975.1"/>
    </source>
</evidence>
<gene>
    <name evidence="2" type="ORF">DEO72_LG10g1198</name>
</gene>
<evidence type="ECO:0000256" key="1">
    <source>
        <dbReference type="SAM" id="Coils"/>
    </source>
</evidence>
<dbReference type="AlphaFoldDB" id="A0A4D6NCW1"/>
<accession>A0A4D6NCW1</accession>
<reference evidence="2 3" key="1">
    <citation type="submission" date="2019-04" db="EMBL/GenBank/DDBJ databases">
        <title>An improved genome assembly and genetic linkage map for asparagus bean, Vigna unguiculata ssp. sesquipedialis.</title>
        <authorList>
            <person name="Xia Q."/>
            <person name="Zhang R."/>
            <person name="Dong Y."/>
        </authorList>
    </citation>
    <scope>NUCLEOTIDE SEQUENCE [LARGE SCALE GENOMIC DNA]</scope>
    <source>
        <tissue evidence="2">Leaf</tissue>
    </source>
</reference>
<proteinExistence type="predicted"/>
<dbReference type="Proteomes" id="UP000501690">
    <property type="component" value="Linkage Group LG10"/>
</dbReference>
<sequence length="129" mass="14518">MGVSVLTGKDSGASRRFKQFLAAYEDLGVLLLEWVHSLKMDLLDQMGKFDSLIECAFSLWRKVDSLEANIKDLEAEASFFNATASQVAEETYMYTVSELSEREKHVESIYPSEKIPIGSKEKPPQSTMT</sequence>
<feature type="coiled-coil region" evidence="1">
    <location>
        <begin position="63"/>
        <end position="90"/>
    </location>
</feature>
<evidence type="ECO:0000313" key="3">
    <source>
        <dbReference type="Proteomes" id="UP000501690"/>
    </source>
</evidence>